<feature type="domain" description="Cation efflux protein transmembrane" evidence="10">
    <location>
        <begin position="49"/>
        <end position="241"/>
    </location>
</feature>
<dbReference type="InterPro" id="IPR036837">
    <property type="entry name" value="Cation_efflux_CTD_sf"/>
</dbReference>
<feature type="domain" description="Cation efflux protein cytoplasmic" evidence="11">
    <location>
        <begin position="251"/>
        <end position="319"/>
    </location>
</feature>
<dbReference type="PANTHER" id="PTHR11562:SF17">
    <property type="entry name" value="RE54080P-RELATED"/>
    <property type="match status" value="1"/>
</dbReference>
<accession>A0A9X3PGJ7</accession>
<keyword evidence="7 9" id="KW-0472">Membrane</keyword>
<dbReference type="InterPro" id="IPR002524">
    <property type="entry name" value="Cation_efflux"/>
</dbReference>
<dbReference type="NCBIfam" id="TIGR01297">
    <property type="entry name" value="CDF"/>
    <property type="match status" value="1"/>
</dbReference>
<dbReference type="AlphaFoldDB" id="A0A9X3PGJ7"/>
<evidence type="ECO:0000256" key="6">
    <source>
        <dbReference type="ARBA" id="ARBA00023065"/>
    </source>
</evidence>
<sequence>MLAFDGSGDPTAGTRFAAPAPPLRKAPSMGHDHSHAGAASLGARHKGRLWLALGLALAVTAVEAVASWYTHSLALLSDAGHVAGDALGIAMALAAIIAVGRSGGRPRRTYGMYRLEVLAALANTVLLFGVAGFVIMQAVRRLGDQPEVQSGPMLAVAVFGLAANVASLLLLRSAAAESINVRGAYVEVLGDAIASLGVIAAATVIAFTGWFAIDSLIAVGVGLFILPRAYRLGRDALRILLQHAPVGVDPAAVEHSLAALDGVKEVHDLHLWTLTSGMEVATVHLALDSGADPGSVLGDAQRTLAEQFDIAHATVQIEPGSAEASCGTPHW</sequence>
<dbReference type="GO" id="GO:0005886">
    <property type="term" value="C:plasma membrane"/>
    <property type="evidence" value="ECO:0007669"/>
    <property type="project" value="TreeGrafter"/>
</dbReference>
<evidence type="ECO:0000313" key="13">
    <source>
        <dbReference type="Proteomes" id="UP001146067"/>
    </source>
</evidence>
<feature type="transmembrane region" description="Helical" evidence="9">
    <location>
        <begin position="115"/>
        <end position="139"/>
    </location>
</feature>
<name>A0A9X3PGJ7_9ACTN</name>
<dbReference type="InterPro" id="IPR050681">
    <property type="entry name" value="CDF/SLC30A"/>
</dbReference>
<dbReference type="SUPFAM" id="SSF160240">
    <property type="entry name" value="Cation efflux protein cytoplasmic domain-like"/>
    <property type="match status" value="1"/>
</dbReference>
<feature type="transmembrane region" description="Helical" evidence="9">
    <location>
        <begin position="183"/>
        <end position="205"/>
    </location>
</feature>
<evidence type="ECO:0000256" key="7">
    <source>
        <dbReference type="ARBA" id="ARBA00023136"/>
    </source>
</evidence>
<dbReference type="Pfam" id="PF16916">
    <property type="entry name" value="ZT_dimer"/>
    <property type="match status" value="1"/>
</dbReference>
<comment type="similarity">
    <text evidence="2">Belongs to the cation diffusion facilitator (CDF) transporter (TC 2.A.4) family. SLC30A subfamily.</text>
</comment>
<proteinExistence type="inferred from homology"/>
<protein>
    <submittedName>
        <fullName evidence="12">Cation diffusion facilitator family transporter</fullName>
    </submittedName>
</protein>
<keyword evidence="6" id="KW-0406">Ion transport</keyword>
<comment type="caution">
    <text evidence="12">The sequence shown here is derived from an EMBL/GenBank/DDBJ whole genome shotgun (WGS) entry which is preliminary data.</text>
</comment>
<keyword evidence="5 9" id="KW-1133">Transmembrane helix</keyword>
<reference evidence="12" key="1">
    <citation type="submission" date="2022-12" db="EMBL/GenBank/DDBJ databases">
        <title>Gycomyces niveus sp.nov.,a novel actinomycete isolated from soil in Shouguan.</title>
        <authorList>
            <person name="Yang X."/>
        </authorList>
    </citation>
    <scope>NUCLEOTIDE SEQUENCE</scope>
    <source>
        <strain evidence="12">NEAU-A15</strain>
    </source>
</reference>
<feature type="transmembrane region" description="Helical" evidence="9">
    <location>
        <begin position="211"/>
        <end position="230"/>
    </location>
</feature>
<feature type="region of interest" description="Disordered" evidence="8">
    <location>
        <begin position="1"/>
        <end position="37"/>
    </location>
</feature>
<gene>
    <name evidence="12" type="ORF">O1R50_21465</name>
</gene>
<dbReference type="EMBL" id="JAPZVP010000020">
    <property type="protein sequence ID" value="MDA1362209.1"/>
    <property type="molecule type" value="Genomic_DNA"/>
</dbReference>
<dbReference type="Proteomes" id="UP001146067">
    <property type="component" value="Unassembled WGS sequence"/>
</dbReference>
<evidence type="ECO:0000256" key="9">
    <source>
        <dbReference type="SAM" id="Phobius"/>
    </source>
</evidence>
<dbReference type="Gene3D" id="1.20.1510.10">
    <property type="entry name" value="Cation efflux protein transmembrane domain"/>
    <property type="match status" value="1"/>
</dbReference>
<dbReference type="SUPFAM" id="SSF161111">
    <property type="entry name" value="Cation efflux protein transmembrane domain-like"/>
    <property type="match status" value="1"/>
</dbReference>
<dbReference type="InterPro" id="IPR027470">
    <property type="entry name" value="Cation_efflux_CTD"/>
</dbReference>
<feature type="transmembrane region" description="Helical" evidence="9">
    <location>
        <begin position="151"/>
        <end position="171"/>
    </location>
</feature>
<keyword evidence="13" id="KW-1185">Reference proteome</keyword>
<dbReference type="InterPro" id="IPR027469">
    <property type="entry name" value="Cation_efflux_TMD_sf"/>
</dbReference>
<comment type="subcellular location">
    <subcellularLocation>
        <location evidence="1">Membrane</location>
        <topology evidence="1">Multi-pass membrane protein</topology>
    </subcellularLocation>
</comment>
<dbReference type="Pfam" id="PF01545">
    <property type="entry name" value="Cation_efflux"/>
    <property type="match status" value="1"/>
</dbReference>
<evidence type="ECO:0000259" key="10">
    <source>
        <dbReference type="Pfam" id="PF01545"/>
    </source>
</evidence>
<evidence type="ECO:0000256" key="3">
    <source>
        <dbReference type="ARBA" id="ARBA00022448"/>
    </source>
</evidence>
<evidence type="ECO:0000256" key="2">
    <source>
        <dbReference type="ARBA" id="ARBA00008873"/>
    </source>
</evidence>
<evidence type="ECO:0000259" key="11">
    <source>
        <dbReference type="Pfam" id="PF16916"/>
    </source>
</evidence>
<keyword evidence="3" id="KW-0813">Transport</keyword>
<feature type="transmembrane region" description="Helical" evidence="9">
    <location>
        <begin position="82"/>
        <end position="103"/>
    </location>
</feature>
<keyword evidence="4 9" id="KW-0812">Transmembrane</keyword>
<dbReference type="InterPro" id="IPR058533">
    <property type="entry name" value="Cation_efflux_TM"/>
</dbReference>
<evidence type="ECO:0000256" key="1">
    <source>
        <dbReference type="ARBA" id="ARBA00004141"/>
    </source>
</evidence>
<dbReference type="PANTHER" id="PTHR11562">
    <property type="entry name" value="CATION EFFLUX PROTEIN/ ZINC TRANSPORTER"/>
    <property type="match status" value="1"/>
</dbReference>
<organism evidence="12 13">
    <name type="scientific">Glycomyces luteolus</name>
    <dbReference type="NCBI Taxonomy" id="2670330"/>
    <lineage>
        <taxon>Bacteria</taxon>
        <taxon>Bacillati</taxon>
        <taxon>Actinomycetota</taxon>
        <taxon>Actinomycetes</taxon>
        <taxon>Glycomycetales</taxon>
        <taxon>Glycomycetaceae</taxon>
        <taxon>Glycomyces</taxon>
    </lineage>
</organism>
<feature type="transmembrane region" description="Helical" evidence="9">
    <location>
        <begin position="49"/>
        <end position="70"/>
    </location>
</feature>
<evidence type="ECO:0000313" key="12">
    <source>
        <dbReference type="EMBL" id="MDA1362209.1"/>
    </source>
</evidence>
<evidence type="ECO:0000256" key="8">
    <source>
        <dbReference type="SAM" id="MobiDB-lite"/>
    </source>
</evidence>
<dbReference type="GO" id="GO:0005385">
    <property type="term" value="F:zinc ion transmembrane transporter activity"/>
    <property type="evidence" value="ECO:0007669"/>
    <property type="project" value="TreeGrafter"/>
</dbReference>
<evidence type="ECO:0000256" key="5">
    <source>
        <dbReference type="ARBA" id="ARBA00022989"/>
    </source>
</evidence>
<evidence type="ECO:0000256" key="4">
    <source>
        <dbReference type="ARBA" id="ARBA00022692"/>
    </source>
</evidence>